<dbReference type="PANTHER" id="PTHR43685">
    <property type="entry name" value="GLYCOSYLTRANSFERASE"/>
    <property type="match status" value="1"/>
</dbReference>
<protein>
    <submittedName>
        <fullName evidence="2">Glycosyltransferase family 2 protein</fullName>
    </submittedName>
</protein>
<proteinExistence type="predicted"/>
<dbReference type="Proteomes" id="UP000297567">
    <property type="component" value="Unassembled WGS sequence"/>
</dbReference>
<feature type="domain" description="Glycosyltransferase 2-like" evidence="1">
    <location>
        <begin position="10"/>
        <end position="147"/>
    </location>
</feature>
<dbReference type="InterPro" id="IPR050834">
    <property type="entry name" value="Glycosyltransf_2"/>
</dbReference>
<dbReference type="GO" id="GO:0016740">
    <property type="term" value="F:transferase activity"/>
    <property type="evidence" value="ECO:0007669"/>
    <property type="project" value="UniProtKB-KW"/>
</dbReference>
<name>A0A4Z0ZVV7_9LEPT</name>
<dbReference type="EMBL" id="RQGH01000009">
    <property type="protein sequence ID" value="TGL74038.1"/>
    <property type="molecule type" value="Genomic_DNA"/>
</dbReference>
<keyword evidence="2" id="KW-0808">Transferase</keyword>
<reference evidence="2" key="1">
    <citation type="journal article" date="2019" name="PLoS Negl. Trop. Dis.">
        <title>Revisiting the worldwide diversity of Leptospira species in the environment.</title>
        <authorList>
            <person name="Vincent A.T."/>
            <person name="Schiettekatte O."/>
            <person name="Bourhy P."/>
            <person name="Veyrier F.J."/>
            <person name="Picardeau M."/>
        </authorList>
    </citation>
    <scope>NUCLEOTIDE SEQUENCE [LARGE SCALE GENOMIC DNA]</scope>
    <source>
        <strain evidence="2">201702451</strain>
    </source>
</reference>
<dbReference type="InterPro" id="IPR001173">
    <property type="entry name" value="Glyco_trans_2-like"/>
</dbReference>
<dbReference type="Gene3D" id="3.90.550.10">
    <property type="entry name" value="Spore Coat Polysaccharide Biosynthesis Protein SpsA, Chain A"/>
    <property type="match status" value="1"/>
</dbReference>
<sequence length="328" mass="38547">MKYPHLPLVSIILPTHNRRYLLERSIQSVLDQTYPNWELHIIDDGSTDDTWSYLVSNLPIWKRQMIPIGRYKKSIQIHQTERNGVSSARNLGLEKTEGEWITLLDSDDEWFKEKLEKQIDYHLENPELFFSQTNEIWNKKGNILEPKGKYKKIPGRFLEQSLELCMVTCSSFIAHKQTLSQIGFFRPEMKTCEDYDLWNRILLSGFNIGLLEENLLIRFGGHDDQLSMQYKAIERFRLYSLLSIRNEMIFASGDGNQKKVENGIPMVTNQMDQILLRKAILNRLDTLFQGRLKRGKEIQFLTHIQTQVLENLKIPKKELLTLLDDSLF</sequence>
<keyword evidence="3" id="KW-1185">Reference proteome</keyword>
<evidence type="ECO:0000313" key="2">
    <source>
        <dbReference type="EMBL" id="TGL74038.1"/>
    </source>
</evidence>
<dbReference type="Pfam" id="PF00535">
    <property type="entry name" value="Glycos_transf_2"/>
    <property type="match status" value="1"/>
</dbReference>
<dbReference type="CDD" id="cd00761">
    <property type="entry name" value="Glyco_tranf_GTA_type"/>
    <property type="match status" value="1"/>
</dbReference>
<comment type="caution">
    <text evidence="2">The sequence shown here is derived from an EMBL/GenBank/DDBJ whole genome shotgun (WGS) entry which is preliminary data.</text>
</comment>
<evidence type="ECO:0000259" key="1">
    <source>
        <dbReference type="Pfam" id="PF00535"/>
    </source>
</evidence>
<dbReference type="PANTHER" id="PTHR43685:SF2">
    <property type="entry name" value="GLYCOSYLTRANSFERASE 2-LIKE DOMAIN-CONTAINING PROTEIN"/>
    <property type="match status" value="1"/>
</dbReference>
<evidence type="ECO:0000313" key="3">
    <source>
        <dbReference type="Proteomes" id="UP000297567"/>
    </source>
</evidence>
<dbReference type="RefSeq" id="WP_135640856.1">
    <property type="nucleotide sequence ID" value="NZ_RQGH01000009.1"/>
</dbReference>
<gene>
    <name evidence="2" type="ORF">EHQ62_03495</name>
</gene>
<organism evidence="2 3">
    <name type="scientific">Leptospira jelokensis</name>
    <dbReference type="NCBI Taxonomy" id="2484931"/>
    <lineage>
        <taxon>Bacteria</taxon>
        <taxon>Pseudomonadati</taxon>
        <taxon>Spirochaetota</taxon>
        <taxon>Spirochaetia</taxon>
        <taxon>Leptospirales</taxon>
        <taxon>Leptospiraceae</taxon>
        <taxon>Leptospira</taxon>
    </lineage>
</organism>
<dbReference type="SUPFAM" id="SSF53448">
    <property type="entry name" value="Nucleotide-diphospho-sugar transferases"/>
    <property type="match status" value="1"/>
</dbReference>
<accession>A0A4Z0ZVV7</accession>
<dbReference type="InterPro" id="IPR029044">
    <property type="entry name" value="Nucleotide-diphossugar_trans"/>
</dbReference>
<dbReference type="AlphaFoldDB" id="A0A4Z0ZVV7"/>